<evidence type="ECO:0000256" key="2">
    <source>
        <dbReference type="ARBA" id="ARBA00022741"/>
    </source>
</evidence>
<dbReference type="Gene3D" id="3.30.420.40">
    <property type="match status" value="2"/>
</dbReference>
<reference evidence="4" key="2">
    <citation type="journal article" date="2021" name="Genome Biol. Evol.">
        <title>Developing a high-quality reference genome for a parasitic bivalve with doubly uniparental inheritance (Bivalvia: Unionida).</title>
        <authorList>
            <person name="Smith C.H."/>
        </authorList>
    </citation>
    <scope>NUCLEOTIDE SEQUENCE</scope>
    <source>
        <strain evidence="4">CHS0354</strain>
        <tissue evidence="4">Mantle</tissue>
    </source>
</reference>
<dbReference type="SUPFAM" id="SSF53067">
    <property type="entry name" value="Actin-like ATPase domain"/>
    <property type="match status" value="2"/>
</dbReference>
<comment type="caution">
    <text evidence="4">The sequence shown here is derived from an EMBL/GenBank/DDBJ whole genome shotgun (WGS) entry which is preliminary data.</text>
</comment>
<gene>
    <name evidence="4" type="ORF">CHS0354_039862</name>
</gene>
<dbReference type="GO" id="GO:0140662">
    <property type="term" value="F:ATP-dependent protein folding chaperone"/>
    <property type="evidence" value="ECO:0007669"/>
    <property type="project" value="InterPro"/>
</dbReference>
<keyword evidence="3" id="KW-0067">ATP-binding</keyword>
<evidence type="ECO:0000313" key="5">
    <source>
        <dbReference type="Proteomes" id="UP001195483"/>
    </source>
</evidence>
<name>A0AAE0W1D6_9BIVA</name>
<organism evidence="4 5">
    <name type="scientific">Potamilus streckersoni</name>
    <dbReference type="NCBI Taxonomy" id="2493646"/>
    <lineage>
        <taxon>Eukaryota</taxon>
        <taxon>Metazoa</taxon>
        <taxon>Spiralia</taxon>
        <taxon>Lophotrochozoa</taxon>
        <taxon>Mollusca</taxon>
        <taxon>Bivalvia</taxon>
        <taxon>Autobranchia</taxon>
        <taxon>Heteroconchia</taxon>
        <taxon>Palaeoheterodonta</taxon>
        <taxon>Unionida</taxon>
        <taxon>Unionoidea</taxon>
        <taxon>Unionidae</taxon>
        <taxon>Ambleminae</taxon>
        <taxon>Lampsilini</taxon>
        <taxon>Potamilus</taxon>
    </lineage>
</organism>
<comment type="similarity">
    <text evidence="1">Belongs to the heat shock protein 70 family.</text>
</comment>
<reference evidence="4" key="3">
    <citation type="submission" date="2023-05" db="EMBL/GenBank/DDBJ databases">
        <authorList>
            <person name="Smith C.H."/>
        </authorList>
    </citation>
    <scope>NUCLEOTIDE SEQUENCE</scope>
    <source>
        <strain evidence="4">CHS0354</strain>
        <tissue evidence="4">Mantle</tissue>
    </source>
</reference>
<dbReference type="PANTHER" id="PTHR14187:SF5">
    <property type="entry name" value="HEAT SHOCK 70 KDA PROTEIN 12A"/>
    <property type="match status" value="1"/>
</dbReference>
<reference evidence="4" key="1">
    <citation type="journal article" date="2021" name="Genome Biol. Evol.">
        <title>A High-Quality Reference Genome for a Parasitic Bivalve with Doubly Uniparental Inheritance (Bivalvia: Unionida).</title>
        <authorList>
            <person name="Smith C.H."/>
        </authorList>
    </citation>
    <scope>NUCLEOTIDE SEQUENCE</scope>
    <source>
        <strain evidence="4">CHS0354</strain>
    </source>
</reference>
<protein>
    <submittedName>
        <fullName evidence="4">Uncharacterized protein</fullName>
    </submittedName>
</protein>
<dbReference type="InterPro" id="IPR043129">
    <property type="entry name" value="ATPase_NBD"/>
</dbReference>
<dbReference type="PANTHER" id="PTHR14187">
    <property type="entry name" value="ALPHA KINASE/ELONGATION FACTOR 2 KINASE"/>
    <property type="match status" value="1"/>
</dbReference>
<evidence type="ECO:0000256" key="1">
    <source>
        <dbReference type="ARBA" id="ARBA00007381"/>
    </source>
</evidence>
<feature type="non-terminal residue" evidence="4">
    <location>
        <position position="590"/>
    </location>
</feature>
<dbReference type="Proteomes" id="UP001195483">
    <property type="component" value="Unassembled WGS sequence"/>
</dbReference>
<dbReference type="InterPro" id="IPR013126">
    <property type="entry name" value="Hsp_70_fam"/>
</dbReference>
<dbReference type="EMBL" id="JAEAOA010002323">
    <property type="protein sequence ID" value="KAK3596867.1"/>
    <property type="molecule type" value="Genomic_DNA"/>
</dbReference>
<dbReference type="AlphaFoldDB" id="A0AAE0W1D6"/>
<evidence type="ECO:0000256" key="3">
    <source>
        <dbReference type="ARBA" id="ARBA00022840"/>
    </source>
</evidence>
<evidence type="ECO:0000313" key="4">
    <source>
        <dbReference type="EMBL" id="KAK3596867.1"/>
    </source>
</evidence>
<proteinExistence type="inferred from homology"/>
<sequence length="590" mass="66224">SGNALTMSKRNYLMVAAIDFGTTYSGYAFSFKHEFDKDPLKISANNWTAGSRGLVSLKTPTTVLINSKKEFEAFGYEAEDKYAELAEDEDHTGWYYYRRFKMMLFDKTDLTRRTMLKDLEGKEMPAMTVFSMSIRYLRNHLLETLETRDTGTNESDILWVLSVPAIWNDSAKQFMREAAQNAGINGEQLMIALEPEAASMFCKHLPVDRILGAPDTGISVFSPGTKYLVLDAGGGTVDITVHEVLPDRKVRELHKASGGDWGGTQVDEAFKQLLIKIVGNDVMFRFSRDHTADFLDMYREFETKKRAIKGDIEGKVTFKIPIALKDIFEETTSEDIKDAIAQSRYNAKLSWIGDKLRVDADLMKGLFDSAISGMTNHLRQLFNEPTVKGTDTILLVGGFSDSPLLQEAVRKIFPLKRLIIPHEAGLAVLKGAVIFGHQPESISARVAKYTYGIEVYRNFDPNIHPVSKNVVIDGIEKCKDIFSKHVEKGETVIVGQAKPEQRYTPVEDGQKTLTMNVYVSTDRDPKFVSESSCRFLGTLDVDAPVVNGKTSKEYGVWTKMIFGDTELKVEARDEKSNKVTRSSFNFLGQA</sequence>
<keyword evidence="2" id="KW-0547">Nucleotide-binding</keyword>
<dbReference type="Pfam" id="PF00012">
    <property type="entry name" value="HSP70"/>
    <property type="match status" value="1"/>
</dbReference>
<keyword evidence="5" id="KW-1185">Reference proteome</keyword>
<dbReference type="GO" id="GO:0005524">
    <property type="term" value="F:ATP binding"/>
    <property type="evidence" value="ECO:0007669"/>
    <property type="project" value="UniProtKB-KW"/>
</dbReference>
<accession>A0AAE0W1D6</accession>
<dbReference type="CDD" id="cd10229">
    <property type="entry name" value="ASKHA_NBD_HSP70_HSPA12"/>
    <property type="match status" value="1"/>
</dbReference>